<reference evidence="3" key="1">
    <citation type="journal article" date="2011" name="Nat. Genet.">
        <title>The Arabidopsis lyrata genome sequence and the basis of rapid genome size change.</title>
        <authorList>
            <person name="Hu T.T."/>
            <person name="Pattyn P."/>
            <person name="Bakker E.G."/>
            <person name="Cao J."/>
            <person name="Cheng J.-F."/>
            <person name="Clark R.M."/>
            <person name="Fahlgren N."/>
            <person name="Fawcett J.A."/>
            <person name="Grimwood J."/>
            <person name="Gundlach H."/>
            <person name="Haberer G."/>
            <person name="Hollister J.D."/>
            <person name="Ossowski S."/>
            <person name="Ottilar R.P."/>
            <person name="Salamov A.A."/>
            <person name="Schneeberger K."/>
            <person name="Spannagl M."/>
            <person name="Wang X."/>
            <person name="Yang L."/>
            <person name="Nasrallah M.E."/>
            <person name="Bergelson J."/>
            <person name="Carrington J.C."/>
            <person name="Gaut B.S."/>
            <person name="Schmutz J."/>
            <person name="Mayer K.F.X."/>
            <person name="Van de Peer Y."/>
            <person name="Grigoriev I.V."/>
            <person name="Nordborg M."/>
            <person name="Weigel D."/>
            <person name="Guo Y.-L."/>
        </authorList>
    </citation>
    <scope>NUCLEOTIDE SEQUENCE [LARGE SCALE GENOMIC DNA]</scope>
    <source>
        <strain evidence="3">cv. MN47</strain>
    </source>
</reference>
<sequence length="61" mass="7110">MEGNRDFSDSVDKCKLPNFFSFLVIFLLRAAPVSFEVSLGFVQIFMVCLPRFHYVRPSFED</sequence>
<evidence type="ECO:0000256" key="1">
    <source>
        <dbReference type="SAM" id="Phobius"/>
    </source>
</evidence>
<keyword evidence="1" id="KW-1133">Transmembrane helix</keyword>
<keyword evidence="1" id="KW-0472">Membrane</keyword>
<evidence type="ECO:0000313" key="2">
    <source>
        <dbReference type="EMBL" id="EFH42775.1"/>
    </source>
</evidence>
<accession>D7MMX0</accession>
<dbReference type="HOGENOM" id="CLU_2925750_0_0_1"/>
<protein>
    <submittedName>
        <fullName evidence="2">Predicted protein</fullName>
    </submittedName>
</protein>
<feature type="transmembrane region" description="Helical" evidence="1">
    <location>
        <begin position="20"/>
        <end position="49"/>
    </location>
</feature>
<keyword evidence="1" id="KW-0812">Transmembrane</keyword>
<dbReference type="EMBL" id="GL348720">
    <property type="protein sequence ID" value="EFH42775.1"/>
    <property type="molecule type" value="Genomic_DNA"/>
</dbReference>
<proteinExistence type="predicted"/>
<dbReference type="Proteomes" id="UP000008694">
    <property type="component" value="Unassembled WGS sequence"/>
</dbReference>
<gene>
    <name evidence="2" type="ORF">ARALYDRAFT_919562</name>
</gene>
<evidence type="ECO:0000313" key="3">
    <source>
        <dbReference type="Proteomes" id="UP000008694"/>
    </source>
</evidence>
<name>D7MMX0_ARALL</name>
<dbReference type="AlphaFoldDB" id="D7MMX0"/>
<dbReference type="Gramene" id="scaffold_802962.1">
    <property type="protein sequence ID" value="scaffold_802962.1"/>
    <property type="gene ID" value="scaffold_802962.1"/>
</dbReference>
<keyword evidence="3" id="KW-1185">Reference proteome</keyword>
<organism evidence="3">
    <name type="scientific">Arabidopsis lyrata subsp. lyrata</name>
    <name type="common">Lyre-leaved rock-cress</name>
    <dbReference type="NCBI Taxonomy" id="81972"/>
    <lineage>
        <taxon>Eukaryota</taxon>
        <taxon>Viridiplantae</taxon>
        <taxon>Streptophyta</taxon>
        <taxon>Embryophyta</taxon>
        <taxon>Tracheophyta</taxon>
        <taxon>Spermatophyta</taxon>
        <taxon>Magnoliopsida</taxon>
        <taxon>eudicotyledons</taxon>
        <taxon>Gunneridae</taxon>
        <taxon>Pentapetalae</taxon>
        <taxon>rosids</taxon>
        <taxon>malvids</taxon>
        <taxon>Brassicales</taxon>
        <taxon>Brassicaceae</taxon>
        <taxon>Camelineae</taxon>
        <taxon>Arabidopsis</taxon>
    </lineage>
</organism>